<evidence type="ECO:0000313" key="2">
    <source>
        <dbReference type="EMBL" id="RRT83457.1"/>
    </source>
</evidence>
<dbReference type="SUPFAM" id="SSF55347">
    <property type="entry name" value="Glyceraldehyde-3-phosphate dehydrogenase-like, C-terminal domain"/>
    <property type="match status" value="1"/>
</dbReference>
<sequence>MMTTLKHPVYPGSCNKTSRIINAATTFCCSIQPSTNNIKVPMSLCCCPPASVVINGATKEIGKAAIVAVTKARGMEIAGAVDTNLVGHDAGTVLVHSPAFGLRSVVYVPNIELETVTALSVFCEKASMGCLVAPTLSIGSVLLQQAALQASFHYNNVEIVESRPDSSCDLCYKARGQVLGEDGVRVHSMVLPGLTSTTTVHFSGPGEVCFTDRTSNHKVFVAEPDLWPGEVLVEIDQSWRHGLSTLPPVATQLLVVVVPSLASPTSTHLPSVPSTSPSPDIIATTTAPS</sequence>
<dbReference type="PANTHER" id="PTHR20836">
    <property type="entry name" value="DIHYDRODIPICOLINATE REDUCTASE"/>
    <property type="match status" value="1"/>
</dbReference>
<dbReference type="AlphaFoldDB" id="A0A427B4T1"/>
<evidence type="ECO:0008006" key="4">
    <source>
        <dbReference type="Google" id="ProtNLM"/>
    </source>
</evidence>
<dbReference type="GO" id="GO:0009570">
    <property type="term" value="C:chloroplast stroma"/>
    <property type="evidence" value="ECO:0007669"/>
    <property type="project" value="TreeGrafter"/>
</dbReference>
<feature type="region of interest" description="Disordered" evidence="1">
    <location>
        <begin position="265"/>
        <end position="289"/>
    </location>
</feature>
<dbReference type="EMBL" id="AMZH03000490">
    <property type="protein sequence ID" value="RRT83457.1"/>
    <property type="molecule type" value="Genomic_DNA"/>
</dbReference>
<evidence type="ECO:0000313" key="3">
    <source>
        <dbReference type="Proteomes" id="UP000287651"/>
    </source>
</evidence>
<comment type="caution">
    <text evidence="2">The sequence shown here is derived from an EMBL/GenBank/DDBJ whole genome shotgun (WGS) entry which is preliminary data.</text>
</comment>
<protein>
    <recommendedName>
        <fullName evidence="4">Dihydrodipicolinate reductase N-terminal domain-containing protein</fullName>
    </recommendedName>
</protein>
<dbReference type="Gene3D" id="3.40.50.720">
    <property type="entry name" value="NAD(P)-binding Rossmann-like Domain"/>
    <property type="match status" value="2"/>
</dbReference>
<name>A0A427B4T1_ENSVE</name>
<gene>
    <name evidence="2" type="ORF">B296_00011974</name>
</gene>
<dbReference type="GO" id="GO:0009089">
    <property type="term" value="P:lysine biosynthetic process via diaminopimelate"/>
    <property type="evidence" value="ECO:0007669"/>
    <property type="project" value="InterPro"/>
</dbReference>
<dbReference type="GO" id="GO:0008839">
    <property type="term" value="F:4-hydroxy-tetrahydrodipicolinate reductase"/>
    <property type="evidence" value="ECO:0007669"/>
    <property type="project" value="InterPro"/>
</dbReference>
<accession>A0A427B4T1</accession>
<feature type="compositionally biased region" description="Polar residues" evidence="1">
    <location>
        <begin position="268"/>
        <end position="289"/>
    </location>
</feature>
<proteinExistence type="predicted"/>
<organism evidence="2 3">
    <name type="scientific">Ensete ventricosum</name>
    <name type="common">Abyssinian banana</name>
    <name type="synonym">Musa ensete</name>
    <dbReference type="NCBI Taxonomy" id="4639"/>
    <lineage>
        <taxon>Eukaryota</taxon>
        <taxon>Viridiplantae</taxon>
        <taxon>Streptophyta</taxon>
        <taxon>Embryophyta</taxon>
        <taxon>Tracheophyta</taxon>
        <taxon>Spermatophyta</taxon>
        <taxon>Magnoliopsida</taxon>
        <taxon>Liliopsida</taxon>
        <taxon>Zingiberales</taxon>
        <taxon>Musaceae</taxon>
        <taxon>Ensete</taxon>
    </lineage>
</organism>
<dbReference type="Proteomes" id="UP000287651">
    <property type="component" value="Unassembled WGS sequence"/>
</dbReference>
<dbReference type="PANTHER" id="PTHR20836:SF6">
    <property type="entry name" value="DIHYDRODIPICOLINATE REDUCTASE-LIKE PROTEIN CRR1, CHLOROPLASTIC"/>
    <property type="match status" value="1"/>
</dbReference>
<evidence type="ECO:0000256" key="1">
    <source>
        <dbReference type="SAM" id="MobiDB-lite"/>
    </source>
</evidence>
<dbReference type="InterPro" id="IPR023940">
    <property type="entry name" value="DHDPR_bac"/>
</dbReference>
<reference evidence="2 3" key="1">
    <citation type="journal article" date="2014" name="Agronomy (Basel)">
        <title>A Draft Genome Sequence for Ensete ventricosum, the Drought-Tolerant Tree Against Hunger.</title>
        <authorList>
            <person name="Harrison J."/>
            <person name="Moore K.A."/>
            <person name="Paszkiewicz K."/>
            <person name="Jones T."/>
            <person name="Grant M."/>
            <person name="Ambacheew D."/>
            <person name="Muzemil S."/>
            <person name="Studholme D.J."/>
        </authorList>
    </citation>
    <scope>NUCLEOTIDE SEQUENCE [LARGE SCALE GENOMIC DNA]</scope>
</reference>